<dbReference type="PROSITE" id="PS00108">
    <property type="entry name" value="PROTEIN_KINASE_ST"/>
    <property type="match status" value="1"/>
</dbReference>
<evidence type="ECO:0000256" key="1">
    <source>
        <dbReference type="ARBA" id="ARBA00022679"/>
    </source>
</evidence>
<dbReference type="Gene3D" id="1.10.510.10">
    <property type="entry name" value="Transferase(Phosphotransferase) domain 1"/>
    <property type="match status" value="1"/>
</dbReference>
<dbReference type="AlphaFoldDB" id="A0A2W5D9D1"/>
<comment type="caution">
    <text evidence="6">The sequence shown here is derived from an EMBL/GenBank/DDBJ whole genome shotgun (WGS) entry which is preliminary data.</text>
</comment>
<keyword evidence="4" id="KW-0067">ATP-binding</keyword>
<dbReference type="EMBL" id="QFOD01000034">
    <property type="protein sequence ID" value="PZP27168.1"/>
    <property type="molecule type" value="Genomic_DNA"/>
</dbReference>
<dbReference type="PANTHER" id="PTHR43289">
    <property type="entry name" value="MITOGEN-ACTIVATED PROTEIN KINASE KINASE KINASE 20-RELATED"/>
    <property type="match status" value="1"/>
</dbReference>
<dbReference type="PANTHER" id="PTHR43289:SF6">
    <property type="entry name" value="SERINE_THREONINE-PROTEIN KINASE NEKL-3"/>
    <property type="match status" value="1"/>
</dbReference>
<dbReference type="InterPro" id="IPR008271">
    <property type="entry name" value="Ser/Thr_kinase_AS"/>
</dbReference>
<dbReference type="Gene3D" id="3.30.200.20">
    <property type="entry name" value="Phosphorylase Kinase, domain 1"/>
    <property type="match status" value="1"/>
</dbReference>
<evidence type="ECO:0000256" key="3">
    <source>
        <dbReference type="ARBA" id="ARBA00022777"/>
    </source>
</evidence>
<dbReference type="CDD" id="cd14014">
    <property type="entry name" value="STKc_PknB_like"/>
    <property type="match status" value="1"/>
</dbReference>
<proteinExistence type="predicted"/>
<keyword evidence="1" id="KW-0808">Transferase</keyword>
<dbReference type="Proteomes" id="UP000249633">
    <property type="component" value="Unassembled WGS sequence"/>
</dbReference>
<dbReference type="InterPro" id="IPR000719">
    <property type="entry name" value="Prot_kinase_dom"/>
</dbReference>
<gene>
    <name evidence="6" type="ORF">DI603_22585</name>
</gene>
<evidence type="ECO:0000313" key="6">
    <source>
        <dbReference type="EMBL" id="PZP27168.1"/>
    </source>
</evidence>
<dbReference type="PROSITE" id="PS50011">
    <property type="entry name" value="PROTEIN_KINASE_DOM"/>
    <property type="match status" value="1"/>
</dbReference>
<sequence>MIVPGQVIDGRFQVGEVCSTAGGMGSILFVIDKFSPVGKPKVLKFCKDASPGALQRFQREVRLMYDLRGSEHVMTVHHFNVEHVPPYFVMDYYERGDLFNLAGQVQSDIAAQEWVFMAMLDCVEALHAKGIFHRDIKPQNFLFDGNRLVISDLGLSTEIDSLTRFTRSSEAWGTLAYLPPEFLNGGFKNADAQGDVYMLGKAFYALLTGMEPLLLQLDHPQVPRQLRPIIDRCCRPLKEQRYRSVDELRNSLRHAYDAINGRVTGPPSAFGLITSITARFGAQGDFVEHEVRQFIDELQGLDEDGTKQICFKIPTELFPFIAQQLPHDYHAAFLKGYRVMVDTGDYTWSYAETIAKNMAVFFYDSQVSPANRTEALRIAIIGAHNMNRFAAMDACQAMVISVDDDELAQYVHDLIIEYRDTFIADTDQNACRSIAIRNALFSVKPPES</sequence>
<evidence type="ECO:0000313" key="7">
    <source>
        <dbReference type="Proteomes" id="UP000249633"/>
    </source>
</evidence>
<dbReference type="GO" id="GO:0005524">
    <property type="term" value="F:ATP binding"/>
    <property type="evidence" value="ECO:0007669"/>
    <property type="project" value="UniProtKB-KW"/>
</dbReference>
<organism evidence="6 7">
    <name type="scientific">Roseateles depolymerans</name>
    <dbReference type="NCBI Taxonomy" id="76731"/>
    <lineage>
        <taxon>Bacteria</taxon>
        <taxon>Pseudomonadati</taxon>
        <taxon>Pseudomonadota</taxon>
        <taxon>Betaproteobacteria</taxon>
        <taxon>Burkholderiales</taxon>
        <taxon>Sphaerotilaceae</taxon>
        <taxon>Roseateles</taxon>
    </lineage>
</organism>
<evidence type="ECO:0000256" key="4">
    <source>
        <dbReference type="ARBA" id="ARBA00022840"/>
    </source>
</evidence>
<protein>
    <recommendedName>
        <fullName evidence="5">Protein kinase domain-containing protein</fullName>
    </recommendedName>
</protein>
<evidence type="ECO:0000259" key="5">
    <source>
        <dbReference type="PROSITE" id="PS50011"/>
    </source>
</evidence>
<name>A0A2W5D9D1_9BURK</name>
<dbReference type="GO" id="GO:0004674">
    <property type="term" value="F:protein serine/threonine kinase activity"/>
    <property type="evidence" value="ECO:0007669"/>
    <property type="project" value="TreeGrafter"/>
</dbReference>
<dbReference type="InterPro" id="IPR011009">
    <property type="entry name" value="Kinase-like_dom_sf"/>
</dbReference>
<dbReference type="SMART" id="SM00220">
    <property type="entry name" value="S_TKc"/>
    <property type="match status" value="1"/>
</dbReference>
<reference evidence="6 7" key="1">
    <citation type="submission" date="2017-08" db="EMBL/GenBank/DDBJ databases">
        <title>Infants hospitalized years apart are colonized by the same room-sourced microbial strains.</title>
        <authorList>
            <person name="Brooks B."/>
            <person name="Olm M.R."/>
            <person name="Firek B.A."/>
            <person name="Baker R."/>
            <person name="Thomas B.C."/>
            <person name="Morowitz M.J."/>
            <person name="Banfield J.F."/>
        </authorList>
    </citation>
    <scope>NUCLEOTIDE SEQUENCE [LARGE SCALE GENOMIC DNA]</scope>
    <source>
        <strain evidence="6">S2_012_000_R2_81</strain>
    </source>
</reference>
<evidence type="ECO:0000256" key="2">
    <source>
        <dbReference type="ARBA" id="ARBA00022741"/>
    </source>
</evidence>
<keyword evidence="2" id="KW-0547">Nucleotide-binding</keyword>
<accession>A0A2W5D9D1</accession>
<feature type="domain" description="Protein kinase" evidence="5">
    <location>
        <begin position="13"/>
        <end position="263"/>
    </location>
</feature>
<dbReference type="Pfam" id="PF00069">
    <property type="entry name" value="Pkinase"/>
    <property type="match status" value="1"/>
</dbReference>
<keyword evidence="3" id="KW-0418">Kinase</keyword>
<dbReference type="SUPFAM" id="SSF56112">
    <property type="entry name" value="Protein kinase-like (PK-like)"/>
    <property type="match status" value="1"/>
</dbReference>